<evidence type="ECO:0000313" key="1">
    <source>
        <dbReference type="EMBL" id="MDL2345073.1"/>
    </source>
</evidence>
<protein>
    <recommendedName>
        <fullName evidence="3">DUF4360 domain-containing protein</fullName>
    </recommendedName>
</protein>
<organism evidence="1 2">
    <name type="scientific">Deinococcus rhizophilus</name>
    <dbReference type="NCBI Taxonomy" id="3049544"/>
    <lineage>
        <taxon>Bacteria</taxon>
        <taxon>Thermotogati</taxon>
        <taxon>Deinococcota</taxon>
        <taxon>Deinococci</taxon>
        <taxon>Deinococcales</taxon>
        <taxon>Deinococcaceae</taxon>
        <taxon>Deinococcus</taxon>
    </lineage>
</organism>
<keyword evidence="2" id="KW-1185">Reference proteome</keyword>
<reference evidence="1 2" key="1">
    <citation type="submission" date="2023-05" db="EMBL/GenBank/DDBJ databases">
        <authorList>
            <person name="Gao F."/>
        </authorList>
    </citation>
    <scope>NUCLEOTIDE SEQUENCE [LARGE SCALE GENOMIC DNA]</scope>
    <source>
        <strain evidence="1 2">MIMF12</strain>
    </source>
</reference>
<evidence type="ECO:0000313" key="2">
    <source>
        <dbReference type="Proteomes" id="UP001302059"/>
    </source>
</evidence>
<sequence length="311" mass="33174">MTGHPSSEILGHLFDPPQMHATRRATMRTRWMTATLMLLASVAGAQTINPTTGSGPDAVNMGTTSAQVQQTVNLKLPEATALHLDATQLVFDISQLGNQDSTWYCAYGLGADERTALGNDFWGQTQVLPLRTSYSPDGDFGKIRINAGPQVTQYPPVRTAEGGELVEGSKDYFVCYRSFIIQKFSNVGGFKLSVQRDNPGAGALGNQLMYIQDNPCDFWGDVTGLYDLPPGATRELIPRRMTVGTTGARAAASSGSTTARPAGPSKCRANTSWLDDLVVVAVVVDGDRAGENIATLTYTLTSNTAGFATGN</sequence>
<comment type="caution">
    <text evidence="1">The sequence shown here is derived from an EMBL/GenBank/DDBJ whole genome shotgun (WGS) entry which is preliminary data.</text>
</comment>
<dbReference type="EMBL" id="JASNGB010000145">
    <property type="protein sequence ID" value="MDL2345073.1"/>
    <property type="molecule type" value="Genomic_DNA"/>
</dbReference>
<evidence type="ECO:0008006" key="3">
    <source>
        <dbReference type="Google" id="ProtNLM"/>
    </source>
</evidence>
<proteinExistence type="predicted"/>
<accession>A0ABT7JJ37</accession>
<dbReference type="Proteomes" id="UP001302059">
    <property type="component" value="Unassembled WGS sequence"/>
</dbReference>
<gene>
    <name evidence="1" type="ORF">QOL99_13050</name>
</gene>
<dbReference type="RefSeq" id="WP_285524437.1">
    <property type="nucleotide sequence ID" value="NZ_JASNGB010000145.1"/>
</dbReference>
<name>A0ABT7JJ37_9DEIO</name>